<dbReference type="Proteomes" id="UP000187323">
    <property type="component" value="Unassembled WGS sequence"/>
</dbReference>
<evidence type="ECO:0000313" key="2">
    <source>
        <dbReference type="EMBL" id="OME16570.1"/>
    </source>
</evidence>
<dbReference type="RefSeq" id="WP_076136697.1">
    <property type="nucleotide sequence ID" value="NZ_MPTO01000019.1"/>
</dbReference>
<reference evidence="2 3" key="1">
    <citation type="submission" date="2016-10" db="EMBL/GenBank/DDBJ databases">
        <title>Paenibacillus species isolates.</title>
        <authorList>
            <person name="Beno S.M."/>
        </authorList>
    </citation>
    <scope>NUCLEOTIDE SEQUENCE [LARGE SCALE GENOMIC DNA]</scope>
    <source>
        <strain evidence="2 3">FSL H7-0918</strain>
    </source>
</reference>
<dbReference type="InterPro" id="IPR010982">
    <property type="entry name" value="Lambda_DNA-bd_dom_sf"/>
</dbReference>
<dbReference type="Gene3D" id="1.10.260.40">
    <property type="entry name" value="lambda repressor-like DNA-binding domains"/>
    <property type="match status" value="1"/>
</dbReference>
<evidence type="ECO:0000259" key="1">
    <source>
        <dbReference type="PROSITE" id="PS50943"/>
    </source>
</evidence>
<dbReference type="Pfam" id="PF01381">
    <property type="entry name" value="HTH_3"/>
    <property type="match status" value="1"/>
</dbReference>
<dbReference type="SMART" id="SM00530">
    <property type="entry name" value="HTH_XRE"/>
    <property type="match status" value="1"/>
</dbReference>
<accession>A0AB36JBJ1</accession>
<dbReference type="GO" id="GO:0003677">
    <property type="term" value="F:DNA binding"/>
    <property type="evidence" value="ECO:0007669"/>
    <property type="project" value="InterPro"/>
</dbReference>
<organism evidence="2 3">
    <name type="scientific">Paenibacillus odorifer</name>
    <dbReference type="NCBI Taxonomy" id="189426"/>
    <lineage>
        <taxon>Bacteria</taxon>
        <taxon>Bacillati</taxon>
        <taxon>Bacillota</taxon>
        <taxon>Bacilli</taxon>
        <taxon>Bacillales</taxon>
        <taxon>Paenibacillaceae</taxon>
        <taxon>Paenibacillus</taxon>
    </lineage>
</organism>
<evidence type="ECO:0000313" key="3">
    <source>
        <dbReference type="Proteomes" id="UP000187323"/>
    </source>
</evidence>
<dbReference type="PROSITE" id="PS50943">
    <property type="entry name" value="HTH_CROC1"/>
    <property type="match status" value="1"/>
</dbReference>
<dbReference type="CDD" id="cd00093">
    <property type="entry name" value="HTH_XRE"/>
    <property type="match status" value="1"/>
</dbReference>
<feature type="domain" description="HTH cro/C1-type" evidence="1">
    <location>
        <begin position="33"/>
        <end position="87"/>
    </location>
</feature>
<dbReference type="EMBL" id="MPTO01000019">
    <property type="protein sequence ID" value="OME16570.1"/>
    <property type="molecule type" value="Genomic_DNA"/>
</dbReference>
<gene>
    <name evidence="2" type="ORF">BSK47_20135</name>
</gene>
<proteinExistence type="predicted"/>
<name>A0AB36JBJ1_9BACL</name>
<dbReference type="AlphaFoldDB" id="A0AB36JBJ1"/>
<dbReference type="SUPFAM" id="SSF47413">
    <property type="entry name" value="lambda repressor-like DNA-binding domains"/>
    <property type="match status" value="1"/>
</dbReference>
<protein>
    <recommendedName>
        <fullName evidence="1">HTH cro/C1-type domain-containing protein</fullName>
    </recommendedName>
</protein>
<comment type="caution">
    <text evidence="2">The sequence shown here is derived from an EMBL/GenBank/DDBJ whole genome shotgun (WGS) entry which is preliminary data.</text>
</comment>
<dbReference type="InterPro" id="IPR001387">
    <property type="entry name" value="Cro/C1-type_HTH"/>
</dbReference>
<sequence>MTTEHQENDYVVHSGEELNLPKTFPKVEISKSIKKSLEFNEISIRKLAEMTGMKHPQIVRITSGDTNYNIDTLIKILDVLDLKLVVCEK</sequence>